<name>A0A0F9FMF8_9ZZZZ</name>
<feature type="non-terminal residue" evidence="1">
    <location>
        <position position="1"/>
    </location>
</feature>
<organism evidence="1">
    <name type="scientific">marine sediment metagenome</name>
    <dbReference type="NCBI Taxonomy" id="412755"/>
    <lineage>
        <taxon>unclassified sequences</taxon>
        <taxon>metagenomes</taxon>
        <taxon>ecological metagenomes</taxon>
    </lineage>
</organism>
<protein>
    <submittedName>
        <fullName evidence="1">Uncharacterized protein</fullName>
    </submittedName>
</protein>
<accession>A0A0F9FMF8</accession>
<gene>
    <name evidence="1" type="ORF">LCGC14_1934980</name>
</gene>
<comment type="caution">
    <text evidence="1">The sequence shown here is derived from an EMBL/GenBank/DDBJ whole genome shotgun (WGS) entry which is preliminary data.</text>
</comment>
<proteinExistence type="predicted"/>
<dbReference type="AlphaFoldDB" id="A0A0F9FMF8"/>
<evidence type="ECO:0000313" key="1">
    <source>
        <dbReference type="EMBL" id="KKL87418.1"/>
    </source>
</evidence>
<reference evidence="1" key="1">
    <citation type="journal article" date="2015" name="Nature">
        <title>Complex archaea that bridge the gap between prokaryotes and eukaryotes.</title>
        <authorList>
            <person name="Spang A."/>
            <person name="Saw J.H."/>
            <person name="Jorgensen S.L."/>
            <person name="Zaremba-Niedzwiedzka K."/>
            <person name="Martijn J."/>
            <person name="Lind A.E."/>
            <person name="van Eijk R."/>
            <person name="Schleper C."/>
            <person name="Guy L."/>
            <person name="Ettema T.J."/>
        </authorList>
    </citation>
    <scope>NUCLEOTIDE SEQUENCE</scope>
</reference>
<sequence>VLPRVINKPGYKSQSPQVRQKILELIIKEARSAVRKNIVLKANMQDIEDIRQGVEDD</sequence>
<dbReference type="EMBL" id="LAZR01020842">
    <property type="protein sequence ID" value="KKL87418.1"/>
    <property type="molecule type" value="Genomic_DNA"/>
</dbReference>